<accession>A0AAD7D0P2</accession>
<organism evidence="1 2">
    <name type="scientific">Mycena rosella</name>
    <name type="common">Pink bonnet</name>
    <name type="synonym">Agaricus rosellus</name>
    <dbReference type="NCBI Taxonomy" id="1033263"/>
    <lineage>
        <taxon>Eukaryota</taxon>
        <taxon>Fungi</taxon>
        <taxon>Dikarya</taxon>
        <taxon>Basidiomycota</taxon>
        <taxon>Agaricomycotina</taxon>
        <taxon>Agaricomycetes</taxon>
        <taxon>Agaricomycetidae</taxon>
        <taxon>Agaricales</taxon>
        <taxon>Marasmiineae</taxon>
        <taxon>Mycenaceae</taxon>
        <taxon>Mycena</taxon>
    </lineage>
</organism>
<name>A0AAD7D0P2_MYCRO</name>
<proteinExistence type="predicted"/>
<keyword evidence="2" id="KW-1185">Reference proteome</keyword>
<protein>
    <submittedName>
        <fullName evidence="1">Uncharacterized protein</fullName>
    </submittedName>
</protein>
<evidence type="ECO:0000313" key="2">
    <source>
        <dbReference type="Proteomes" id="UP001221757"/>
    </source>
</evidence>
<sequence>MSHNPFGITILPADKQLDENWSDFKDTLVSLVHGRGLEVYLNGTTICPSPPTFNGHPTPANSLMASTNEWDLRDGLMGSILYQNVKDPKAHGLLSNDMAHQMWVALHSKFTHASEVLKGLATERLHALRIEVSCAGAHIMDAKMNSVILGSLPNVEFASSILQLQSHTVTVKLISLLRTCWEYLYKKELATNFGTHGTSCGNCPVSGHTTELSWACGKGHEGQGPRWWVSPAGMEPRLQDVEAVKAMRVAKQNTKMTRIAAAQVAAAAAQVTVPAPAVVTLNTAAFTSPMPI</sequence>
<dbReference type="Proteomes" id="UP001221757">
    <property type="component" value="Unassembled WGS sequence"/>
</dbReference>
<reference evidence="1" key="1">
    <citation type="submission" date="2023-03" db="EMBL/GenBank/DDBJ databases">
        <title>Massive genome expansion in bonnet fungi (Mycena s.s.) driven by repeated elements and novel gene families across ecological guilds.</title>
        <authorList>
            <consortium name="Lawrence Berkeley National Laboratory"/>
            <person name="Harder C.B."/>
            <person name="Miyauchi S."/>
            <person name="Viragh M."/>
            <person name="Kuo A."/>
            <person name="Thoen E."/>
            <person name="Andreopoulos B."/>
            <person name="Lu D."/>
            <person name="Skrede I."/>
            <person name="Drula E."/>
            <person name="Henrissat B."/>
            <person name="Morin E."/>
            <person name="Kohler A."/>
            <person name="Barry K."/>
            <person name="LaButti K."/>
            <person name="Morin E."/>
            <person name="Salamov A."/>
            <person name="Lipzen A."/>
            <person name="Mereny Z."/>
            <person name="Hegedus B."/>
            <person name="Baldrian P."/>
            <person name="Stursova M."/>
            <person name="Weitz H."/>
            <person name="Taylor A."/>
            <person name="Grigoriev I.V."/>
            <person name="Nagy L.G."/>
            <person name="Martin F."/>
            <person name="Kauserud H."/>
        </authorList>
    </citation>
    <scope>NUCLEOTIDE SEQUENCE</scope>
    <source>
        <strain evidence="1">CBHHK067</strain>
    </source>
</reference>
<dbReference type="EMBL" id="JARKIE010000199">
    <property type="protein sequence ID" value="KAJ7668019.1"/>
    <property type="molecule type" value="Genomic_DNA"/>
</dbReference>
<gene>
    <name evidence="1" type="ORF">B0H17DRAFT_1210173</name>
</gene>
<dbReference type="AlphaFoldDB" id="A0AAD7D0P2"/>
<comment type="caution">
    <text evidence="1">The sequence shown here is derived from an EMBL/GenBank/DDBJ whole genome shotgun (WGS) entry which is preliminary data.</text>
</comment>
<evidence type="ECO:0000313" key="1">
    <source>
        <dbReference type="EMBL" id="KAJ7668019.1"/>
    </source>
</evidence>